<keyword evidence="2" id="KW-0808">Transferase</keyword>
<dbReference type="EMBL" id="FNRF01000004">
    <property type="protein sequence ID" value="SEA75121.1"/>
    <property type="molecule type" value="Genomic_DNA"/>
</dbReference>
<dbReference type="CDD" id="cd00761">
    <property type="entry name" value="Glyco_tranf_GTA_type"/>
    <property type="match status" value="1"/>
</dbReference>
<proteinExistence type="predicted"/>
<accession>A0A1H4DQV3</accession>
<evidence type="ECO:0000313" key="3">
    <source>
        <dbReference type="Proteomes" id="UP000182257"/>
    </source>
</evidence>
<evidence type="ECO:0000313" key="2">
    <source>
        <dbReference type="EMBL" id="SEA75121.1"/>
    </source>
</evidence>
<dbReference type="PANTHER" id="PTHR22916">
    <property type="entry name" value="GLYCOSYLTRANSFERASE"/>
    <property type="match status" value="1"/>
</dbReference>
<dbReference type="SUPFAM" id="SSF53448">
    <property type="entry name" value="Nucleotide-diphospho-sugar transferases"/>
    <property type="match status" value="1"/>
</dbReference>
<dbReference type="Gene3D" id="3.90.550.10">
    <property type="entry name" value="Spore Coat Polysaccharide Biosynthesis Protein SpsA, Chain A"/>
    <property type="match status" value="1"/>
</dbReference>
<feature type="domain" description="Glycosyltransferase 2-like" evidence="1">
    <location>
        <begin position="5"/>
        <end position="114"/>
    </location>
</feature>
<name>A0A1H4DQV3_XYLRU</name>
<dbReference type="Pfam" id="PF00535">
    <property type="entry name" value="Glycos_transf_2"/>
    <property type="match status" value="1"/>
</dbReference>
<reference evidence="2 3" key="1">
    <citation type="submission" date="2016-10" db="EMBL/GenBank/DDBJ databases">
        <authorList>
            <person name="de Groot N.N."/>
        </authorList>
    </citation>
    <scope>NUCLEOTIDE SEQUENCE [LARGE SCALE GENOMIC DNA]</scope>
    <source>
        <strain evidence="2 3">D31d</strain>
    </source>
</reference>
<dbReference type="InterPro" id="IPR001173">
    <property type="entry name" value="Glyco_trans_2-like"/>
</dbReference>
<dbReference type="InterPro" id="IPR029044">
    <property type="entry name" value="Nucleotide-diphossugar_trans"/>
</dbReference>
<sequence length="292" mass="34629">MKRLTIFTPTYNRAYILPKLYESLCQQTYQDFEWLVVDDGSTDNTKELVEEWIREKKVAICLYCQENGGKMRAFNRAVGMTNSELFVCIDSDDQLSNENVVKDSLDFWDIHRNDYNEKHVAGMVSLRRSLHGRHDLTAAPSHGSLYNLCRYYGGETTIFLLTNILRNYPYPSFDGEKFVTDVYIYDRLDEDYQFIFHPYISQNCEYRQDGYTMSYRKLLFSNPRGHREYHAQRIRLRKKGLIHSVICYISLSLFVQDHTLFSASPRRLLTVLLYPLGCMKYVYDRYMLSREK</sequence>
<dbReference type="GO" id="GO:0016758">
    <property type="term" value="F:hexosyltransferase activity"/>
    <property type="evidence" value="ECO:0007669"/>
    <property type="project" value="UniProtKB-ARBA"/>
</dbReference>
<gene>
    <name evidence="2" type="ORF">SAMN05216462_2481</name>
</gene>
<protein>
    <submittedName>
        <fullName evidence="2">Glycosyltransferase involved in cell wall bisynthesis</fullName>
    </submittedName>
</protein>
<dbReference type="RefSeq" id="WP_074761784.1">
    <property type="nucleotide sequence ID" value="NZ_FNRF01000004.1"/>
</dbReference>
<organism evidence="2 3">
    <name type="scientific">Xylanibacter ruminicola</name>
    <name type="common">Prevotella ruminicola</name>
    <dbReference type="NCBI Taxonomy" id="839"/>
    <lineage>
        <taxon>Bacteria</taxon>
        <taxon>Pseudomonadati</taxon>
        <taxon>Bacteroidota</taxon>
        <taxon>Bacteroidia</taxon>
        <taxon>Bacteroidales</taxon>
        <taxon>Prevotellaceae</taxon>
        <taxon>Xylanibacter</taxon>
    </lineage>
</organism>
<dbReference type="Proteomes" id="UP000182257">
    <property type="component" value="Unassembled WGS sequence"/>
</dbReference>
<dbReference type="OrthoDB" id="9810303at2"/>
<dbReference type="AlphaFoldDB" id="A0A1H4DQV3"/>
<evidence type="ECO:0000259" key="1">
    <source>
        <dbReference type="Pfam" id="PF00535"/>
    </source>
</evidence>